<gene>
    <name evidence="1" type="ORF">JOF56_000857</name>
</gene>
<organism evidence="1 2">
    <name type="scientific">Kibdelosporangium banguiense</name>
    <dbReference type="NCBI Taxonomy" id="1365924"/>
    <lineage>
        <taxon>Bacteria</taxon>
        <taxon>Bacillati</taxon>
        <taxon>Actinomycetota</taxon>
        <taxon>Actinomycetes</taxon>
        <taxon>Pseudonocardiales</taxon>
        <taxon>Pseudonocardiaceae</taxon>
        <taxon>Kibdelosporangium</taxon>
    </lineage>
</organism>
<comment type="caution">
    <text evidence="1">The sequence shown here is derived from an EMBL/GenBank/DDBJ whole genome shotgun (WGS) entry which is preliminary data.</text>
</comment>
<accession>A0ABS4T7R6</accession>
<evidence type="ECO:0000313" key="2">
    <source>
        <dbReference type="Proteomes" id="UP001519332"/>
    </source>
</evidence>
<reference evidence="1 2" key="1">
    <citation type="submission" date="2021-03" db="EMBL/GenBank/DDBJ databases">
        <title>Sequencing the genomes of 1000 actinobacteria strains.</title>
        <authorList>
            <person name="Klenk H.-P."/>
        </authorList>
    </citation>
    <scope>NUCLEOTIDE SEQUENCE [LARGE SCALE GENOMIC DNA]</scope>
    <source>
        <strain evidence="1 2">DSM 46670</strain>
    </source>
</reference>
<dbReference type="Proteomes" id="UP001519332">
    <property type="component" value="Unassembled WGS sequence"/>
</dbReference>
<evidence type="ECO:0000313" key="1">
    <source>
        <dbReference type="EMBL" id="MBP2320472.1"/>
    </source>
</evidence>
<dbReference type="EMBL" id="JAGINW010000001">
    <property type="protein sequence ID" value="MBP2320472.1"/>
    <property type="molecule type" value="Genomic_DNA"/>
</dbReference>
<sequence>MDPTAALAEIRAIIADYQQGTAPTRQLVDLVDSLDQWLTRGGFLPDQWTMPDNYPLEAPFHFGVAAMVTDPAEVLEEIRSCETAFREQRGKLVELVAGLDRWIITHPGKLPAQWTANRR</sequence>
<name>A0ABS4T7R6_9PSEU</name>
<proteinExistence type="predicted"/>
<keyword evidence="2" id="KW-1185">Reference proteome</keyword>
<dbReference type="RefSeq" id="WP_209634666.1">
    <property type="nucleotide sequence ID" value="NZ_JAGINW010000001.1"/>
</dbReference>
<protein>
    <submittedName>
        <fullName evidence="1">Uncharacterized protein</fullName>
    </submittedName>
</protein>